<reference evidence="3" key="1">
    <citation type="journal article" date="2018" name="DNA Res.">
        <title>Multiple hybrid de novo genome assembly of finger millet, an orphan allotetraploid crop.</title>
        <authorList>
            <person name="Hatakeyama M."/>
            <person name="Aluri S."/>
            <person name="Balachadran M.T."/>
            <person name="Sivarajan S.R."/>
            <person name="Patrignani A."/>
            <person name="Gruter S."/>
            <person name="Poveda L."/>
            <person name="Shimizu-Inatsugi R."/>
            <person name="Baeten J."/>
            <person name="Francoijs K.J."/>
            <person name="Nataraja K.N."/>
            <person name="Reddy Y.A.N."/>
            <person name="Phadnis S."/>
            <person name="Ravikumar R.L."/>
            <person name="Schlapbach R."/>
            <person name="Sreeman S.M."/>
            <person name="Shimizu K.K."/>
        </authorList>
    </citation>
    <scope>NUCLEOTIDE SEQUENCE</scope>
</reference>
<keyword evidence="5" id="KW-1185">Reference proteome</keyword>
<evidence type="ECO:0000256" key="1">
    <source>
        <dbReference type="SAM" id="MobiDB-lite"/>
    </source>
</evidence>
<evidence type="ECO:0000313" key="3">
    <source>
        <dbReference type="EMBL" id="GJM88844.1"/>
    </source>
</evidence>
<feature type="domain" description="DUF1618" evidence="2">
    <location>
        <begin position="606"/>
        <end position="704"/>
    </location>
</feature>
<dbReference type="Pfam" id="PF07762">
    <property type="entry name" value="DUF1618"/>
    <property type="match status" value="1"/>
</dbReference>
<name>A0AAV5BQY4_ELECO</name>
<protein>
    <recommendedName>
        <fullName evidence="2">DUF1618 domain-containing protein</fullName>
    </recommendedName>
</protein>
<feature type="compositionally biased region" description="Basic residues" evidence="1">
    <location>
        <begin position="100"/>
        <end position="122"/>
    </location>
</feature>
<dbReference type="EMBL" id="BQKI01000002">
    <property type="protein sequence ID" value="GJM89245.1"/>
    <property type="molecule type" value="Genomic_DNA"/>
</dbReference>
<feature type="region of interest" description="Disordered" evidence="1">
    <location>
        <begin position="87"/>
        <end position="146"/>
    </location>
</feature>
<dbReference type="InterPro" id="IPR011676">
    <property type="entry name" value="DUF1618"/>
</dbReference>
<dbReference type="AlphaFoldDB" id="A0AAV5BQY4"/>
<comment type="caution">
    <text evidence="3">The sequence shown here is derived from an EMBL/GenBank/DDBJ whole genome shotgun (WGS) entry which is preliminary data.</text>
</comment>
<evidence type="ECO:0000313" key="5">
    <source>
        <dbReference type="Proteomes" id="UP001054889"/>
    </source>
</evidence>
<proteinExistence type="predicted"/>
<dbReference type="EMBL" id="BQKI01000002">
    <property type="protein sequence ID" value="GJM88844.1"/>
    <property type="molecule type" value="Genomic_DNA"/>
</dbReference>
<reference evidence="3" key="2">
    <citation type="submission" date="2021-12" db="EMBL/GenBank/DDBJ databases">
        <title>Resequencing data analysis of finger millet.</title>
        <authorList>
            <person name="Hatakeyama M."/>
            <person name="Aluri S."/>
            <person name="Balachadran M.T."/>
            <person name="Sivarajan S.R."/>
            <person name="Poveda L."/>
            <person name="Shimizu-Inatsugi R."/>
            <person name="Schlapbach R."/>
            <person name="Sreeman S.M."/>
            <person name="Shimizu K.K."/>
        </authorList>
    </citation>
    <scope>NUCLEOTIDE SEQUENCE</scope>
</reference>
<accession>A0AAV5BQY4</accession>
<dbReference type="PANTHER" id="PTHR33086:SF98">
    <property type="entry name" value="OS05G0468200 PROTEIN"/>
    <property type="match status" value="1"/>
</dbReference>
<sequence length="794" mass="88151">MSEARDSVNPALREPKAPSLASPVHFPVHCSSLQSLQRNRFHLASPVHFSHSAKMLLLLRRRVRVRRPPSRPLLRGLGLAPPFLGFDSHPPHLRDGAGASRRRTLHRQARLRRARGQRRRPPPPHALHDPLQASPPREPGPPRSTALEVVGVGGRPPVPHRFVCNPVTGDLFRLPDFDDQDKKLGDHHLGIIIRWTLKHQVPFTALLTHAGFTPAPLLGAIDPLNSGHVYLSIDREFTLAVDMAKKDVIGASALGEVRPAKNSSSFFLPCVLDDGLASYRIPGEFQILQQRRYGKQDFGRGSGSLWRKLEEMKCTSSGEVYDLGSLAELIICLILGAFARDLLKQSITLVSRDHGARGTKRAAPARILLFQPILAARHRHPSKMPFQRLATAVATRRSAAVSIRLLRRGLSSSSASRPLWVMIHHTKVIRSPARLASIQQAEPPCASHLIIPVHLVNPQRRSEPDSEILGVLRGMVRATSGDGLVLVEFKDGFDDTEPPDVTRVLCNPFSGELFRLPDIDGTKKTLPCEGFGFITQPQLPHRPPDRYAVAVLSEDRDGAEQCFVMWRFISQTGEWDKLVGLPSPLPLARRLDVDHEVLAFDGRLWWVDVSWGAVSADPFGDRPDLRFVELPKGRVTRSVAQLRVLGRYRRMGVSEGRLRYVEVSEEDGFLVSSFALDHDGSGWKLEHQVALGGLWDDDGGHPRKEDMRIGAIDPLNATIVYLTIGNVVVAIDLENEKVLRCSWLGEGTHPQSHLSGFLKPCVLPPWLDSSRIPYAGEHRLSYAGLTCDVMTVKP</sequence>
<evidence type="ECO:0000313" key="4">
    <source>
        <dbReference type="EMBL" id="GJM89245.1"/>
    </source>
</evidence>
<dbReference type="PANTHER" id="PTHR33086">
    <property type="entry name" value="OS05G0468200 PROTEIN-RELATED"/>
    <property type="match status" value="1"/>
</dbReference>
<dbReference type="Proteomes" id="UP001054889">
    <property type="component" value="Unassembled WGS sequence"/>
</dbReference>
<organism evidence="3 5">
    <name type="scientific">Eleusine coracana subsp. coracana</name>
    <dbReference type="NCBI Taxonomy" id="191504"/>
    <lineage>
        <taxon>Eukaryota</taxon>
        <taxon>Viridiplantae</taxon>
        <taxon>Streptophyta</taxon>
        <taxon>Embryophyta</taxon>
        <taxon>Tracheophyta</taxon>
        <taxon>Spermatophyta</taxon>
        <taxon>Magnoliopsida</taxon>
        <taxon>Liliopsida</taxon>
        <taxon>Poales</taxon>
        <taxon>Poaceae</taxon>
        <taxon>PACMAD clade</taxon>
        <taxon>Chloridoideae</taxon>
        <taxon>Cynodonteae</taxon>
        <taxon>Eleusininae</taxon>
        <taxon>Eleusine</taxon>
    </lineage>
</organism>
<evidence type="ECO:0000259" key="2">
    <source>
        <dbReference type="Pfam" id="PF07762"/>
    </source>
</evidence>
<gene>
    <name evidence="3" type="primary">ga04961</name>
    <name evidence="4" type="synonym">ga05414</name>
    <name evidence="3" type="ORF">PR202_ga04961</name>
    <name evidence="4" type="ORF">PR202_ga05414</name>
</gene>